<dbReference type="OrthoDB" id="190089at2759"/>
<feature type="domain" description="CHK kinase-like" evidence="1">
    <location>
        <begin position="175"/>
        <end position="374"/>
    </location>
</feature>
<dbReference type="Pfam" id="PF02958">
    <property type="entry name" value="EcKL"/>
    <property type="match status" value="1"/>
</dbReference>
<sequence length="465" mass="53195">MILNHFGVLFPNVKSFSYNVKHYQRQKGAVRFRCRPERDYTMSEPSRDWSIERAVEDMTAIGAFGPGRGFVSFTLDNRHTGQDQFASVVLYGTVTLRDEPDGLRSHQLVIKLKHRTPEMIALCTNDAQFHNEKLFYERIKPFLLDCAQGQDRLPSLCRYFYGRNECGDQAFRDAIVLENECPRGYRCMSGDRKFMDFDHLVVALRTLAKFHGLSYRAKHKASDEFADMVADVKDTHWKDDGSYALPFQVIESLISVCLDRMEERHGGDGRTSRFRAKLSGCGAERLLRTVLVPREPLAVLCHGDFNVNNLLFRYDDHGTPVDALVMDVADVRYVSPAFDLSFFLYMNTDRGTREAHWDALLDEYCAALSECVADVVDVVRVPDRGQVDAEMRRLAFYALVRVSFFMRVMCIERTAFDDVMSFVHKDVEEITRVMLSFGGDRATDLIADVVQHIFDIGAAETVDEL</sequence>
<name>A0A8B8FA02_9HEMI</name>
<dbReference type="PANTHER" id="PTHR11012">
    <property type="entry name" value="PROTEIN KINASE-LIKE DOMAIN-CONTAINING"/>
    <property type="match status" value="1"/>
</dbReference>
<dbReference type="InterPro" id="IPR011009">
    <property type="entry name" value="Kinase-like_dom_sf"/>
</dbReference>
<organism evidence="2 3">
    <name type="scientific">Sipha flava</name>
    <name type="common">yellow sugarcane aphid</name>
    <dbReference type="NCBI Taxonomy" id="143950"/>
    <lineage>
        <taxon>Eukaryota</taxon>
        <taxon>Metazoa</taxon>
        <taxon>Ecdysozoa</taxon>
        <taxon>Arthropoda</taxon>
        <taxon>Hexapoda</taxon>
        <taxon>Insecta</taxon>
        <taxon>Pterygota</taxon>
        <taxon>Neoptera</taxon>
        <taxon>Paraneoptera</taxon>
        <taxon>Hemiptera</taxon>
        <taxon>Sternorrhyncha</taxon>
        <taxon>Aphidomorpha</taxon>
        <taxon>Aphidoidea</taxon>
        <taxon>Aphididae</taxon>
        <taxon>Sipha</taxon>
    </lineage>
</organism>
<dbReference type="PANTHER" id="PTHR11012:SF8">
    <property type="entry name" value="JUVENILE HORMONE-INDUCIBLE PROTEIN 26"/>
    <property type="match status" value="1"/>
</dbReference>
<protein>
    <submittedName>
        <fullName evidence="3">Uncharacterized protein LOC112681639</fullName>
    </submittedName>
</protein>
<reference evidence="3" key="1">
    <citation type="submission" date="2025-08" db="UniProtKB">
        <authorList>
            <consortium name="RefSeq"/>
        </authorList>
    </citation>
    <scope>IDENTIFICATION</scope>
    <source>
        <tissue evidence="3">Whole body</tissue>
    </source>
</reference>
<dbReference type="InterPro" id="IPR004119">
    <property type="entry name" value="EcKL"/>
</dbReference>
<evidence type="ECO:0000313" key="2">
    <source>
        <dbReference type="Proteomes" id="UP000694846"/>
    </source>
</evidence>
<gene>
    <name evidence="3" type="primary">LOC112681639</name>
</gene>
<evidence type="ECO:0000259" key="1">
    <source>
        <dbReference type="SMART" id="SM00587"/>
    </source>
</evidence>
<dbReference type="Proteomes" id="UP000694846">
    <property type="component" value="Unplaced"/>
</dbReference>
<dbReference type="RefSeq" id="XP_025407679.1">
    <property type="nucleotide sequence ID" value="XM_025551894.1"/>
</dbReference>
<dbReference type="SMART" id="SM00587">
    <property type="entry name" value="CHK"/>
    <property type="match status" value="1"/>
</dbReference>
<proteinExistence type="predicted"/>
<dbReference type="InterPro" id="IPR015897">
    <property type="entry name" value="CHK_kinase-like"/>
</dbReference>
<accession>A0A8B8FA02</accession>
<keyword evidence="2" id="KW-1185">Reference proteome</keyword>
<dbReference type="AlphaFoldDB" id="A0A8B8FA02"/>
<dbReference type="SUPFAM" id="SSF56112">
    <property type="entry name" value="Protein kinase-like (PK-like)"/>
    <property type="match status" value="1"/>
</dbReference>
<dbReference type="GeneID" id="112681639"/>
<evidence type="ECO:0000313" key="3">
    <source>
        <dbReference type="RefSeq" id="XP_025407679.1"/>
    </source>
</evidence>
<dbReference type="Gene3D" id="3.90.1200.10">
    <property type="match status" value="1"/>
</dbReference>